<dbReference type="OrthoDB" id="27537at2759"/>
<evidence type="ECO:0000256" key="3">
    <source>
        <dbReference type="ARBA" id="ARBA00022574"/>
    </source>
</evidence>
<dbReference type="GO" id="GO:0042800">
    <property type="term" value="F:histone H3K4 methyltransferase activity"/>
    <property type="evidence" value="ECO:0007669"/>
    <property type="project" value="EnsemblFungi"/>
</dbReference>
<evidence type="ECO:0000256" key="4">
    <source>
        <dbReference type="ARBA" id="ARBA00022737"/>
    </source>
</evidence>
<dbReference type="KEGG" id="spaa:SPAPADRAFT_58412"/>
<dbReference type="EMBL" id="GL996499">
    <property type="protein sequence ID" value="EGW35212.1"/>
    <property type="molecule type" value="Genomic_DNA"/>
</dbReference>
<keyword evidence="4" id="KW-0677">Repeat</keyword>
<sequence>MSVNAVNSKFIASSSSTVQVTEKVLASCRPAKLFDYHQGATISSLDFDDSGQYLISSGIDKSIQLYDCHKGVHKGDIQSQKYGAHSARFTHSDLNCLYASTPTEPQENEHAIRYLSLSNNQYLRYFKGHKRQVSSIEVNPIHDTFISSSFDGTVKLWDLKSSSPTGNIEVGQNSVVGFDPQGVVFAIGKYPGAESSTGILSIYDLKSFDKGPFLQVEIPTLQGQLWNSIEFSNNGKHILISTDSCQHYIVDSFSGHVQAIIQLASPTPNKWMSFKYPYTGCCTFSPCGKFVLAGSPKSVVHIFDISNLKSAKGAPTDPVILTNSITKLNSTTGIPKILAFNPKLLTFATADTTVTLWSPSG</sequence>
<evidence type="ECO:0000256" key="5">
    <source>
        <dbReference type="ARBA" id="ARBA00023242"/>
    </source>
</evidence>
<dbReference type="GO" id="GO:0031124">
    <property type="term" value="P:mRNA 3'-end processing"/>
    <property type="evidence" value="ECO:0007669"/>
    <property type="project" value="EnsemblFungi"/>
</dbReference>
<dbReference type="PANTHER" id="PTHR19861">
    <property type="entry name" value="WD40 REPEAT PROTEIN SWD2"/>
    <property type="match status" value="1"/>
</dbReference>
<name>G3AG73_SPAPN</name>
<dbReference type="FunCoup" id="G3AG73">
    <property type="interactions" value="1071"/>
</dbReference>
<dbReference type="InterPro" id="IPR037867">
    <property type="entry name" value="Swd2/WDR82"/>
</dbReference>
<dbReference type="InterPro" id="IPR001680">
    <property type="entry name" value="WD40_rpt"/>
</dbReference>
<gene>
    <name evidence="7" type="ORF">SPAPADRAFT_58412</name>
</gene>
<dbReference type="HOGENOM" id="CLU_044117_3_0_1"/>
<dbReference type="InterPro" id="IPR036322">
    <property type="entry name" value="WD40_repeat_dom_sf"/>
</dbReference>
<dbReference type="PROSITE" id="PS50082">
    <property type="entry name" value="WD_REPEATS_2"/>
    <property type="match status" value="1"/>
</dbReference>
<feature type="repeat" description="WD" evidence="6">
    <location>
        <begin position="126"/>
        <end position="167"/>
    </location>
</feature>
<proteinExistence type="inferred from homology"/>
<evidence type="ECO:0000313" key="7">
    <source>
        <dbReference type="EMBL" id="EGW35212.1"/>
    </source>
</evidence>
<dbReference type="GO" id="GO:0031126">
    <property type="term" value="P:sno(s)RNA 3'-end processing"/>
    <property type="evidence" value="ECO:0007669"/>
    <property type="project" value="EnsemblFungi"/>
</dbReference>
<dbReference type="GO" id="GO:0005847">
    <property type="term" value="C:mRNA cleavage and polyadenylation specificity factor complex"/>
    <property type="evidence" value="ECO:0007669"/>
    <property type="project" value="EnsemblFungi"/>
</dbReference>
<dbReference type="STRING" id="619300.G3AG73"/>
<keyword evidence="5" id="KW-0539">Nucleus</keyword>
<keyword evidence="3 6" id="KW-0853">WD repeat</keyword>
<dbReference type="GO" id="GO:0000723">
    <property type="term" value="P:telomere maintenance"/>
    <property type="evidence" value="ECO:0007669"/>
    <property type="project" value="EnsemblFungi"/>
</dbReference>
<dbReference type="Pfam" id="PF00400">
    <property type="entry name" value="WD40"/>
    <property type="match status" value="2"/>
</dbReference>
<dbReference type="SMART" id="SM00320">
    <property type="entry name" value="WD40"/>
    <property type="match status" value="4"/>
</dbReference>
<keyword evidence="8" id="KW-1185">Reference proteome</keyword>
<dbReference type="GeneID" id="18872442"/>
<dbReference type="PROSITE" id="PS50294">
    <property type="entry name" value="WD_REPEATS_REGION"/>
    <property type="match status" value="1"/>
</dbReference>
<comment type="similarity">
    <text evidence="2">Belongs to the WD repeat SWD2 family.</text>
</comment>
<dbReference type="PANTHER" id="PTHR19861:SF0">
    <property type="entry name" value="WD REPEAT-CONTAINING PROTEIN 82"/>
    <property type="match status" value="1"/>
</dbReference>
<evidence type="ECO:0000256" key="1">
    <source>
        <dbReference type="ARBA" id="ARBA00004123"/>
    </source>
</evidence>
<dbReference type="Gene3D" id="2.130.10.10">
    <property type="entry name" value="YVTN repeat-like/Quinoprotein amine dehydrogenase"/>
    <property type="match status" value="2"/>
</dbReference>
<evidence type="ECO:0000256" key="2">
    <source>
        <dbReference type="ARBA" id="ARBA00005616"/>
    </source>
</evidence>
<dbReference type="GO" id="GO:0048188">
    <property type="term" value="C:Set1C/COMPASS complex"/>
    <property type="evidence" value="ECO:0007669"/>
    <property type="project" value="EnsemblFungi"/>
</dbReference>
<dbReference type="GO" id="GO:0003682">
    <property type="term" value="F:chromatin binding"/>
    <property type="evidence" value="ECO:0007669"/>
    <property type="project" value="TreeGrafter"/>
</dbReference>
<accession>G3AG73</accession>
<comment type="subcellular location">
    <subcellularLocation>
        <location evidence="1">Nucleus</location>
    </subcellularLocation>
</comment>
<reference evidence="7 8" key="1">
    <citation type="journal article" date="2011" name="Proc. Natl. Acad. Sci. U.S.A.">
        <title>Comparative genomics of xylose-fermenting fungi for enhanced biofuel production.</title>
        <authorList>
            <person name="Wohlbach D.J."/>
            <person name="Kuo A."/>
            <person name="Sato T.K."/>
            <person name="Potts K.M."/>
            <person name="Salamov A.A."/>
            <person name="LaButti K.M."/>
            <person name="Sun H."/>
            <person name="Clum A."/>
            <person name="Pangilinan J.L."/>
            <person name="Lindquist E.A."/>
            <person name="Lucas S."/>
            <person name="Lapidus A."/>
            <person name="Jin M."/>
            <person name="Gunawan C."/>
            <person name="Balan V."/>
            <person name="Dale B.E."/>
            <person name="Jeffries T.W."/>
            <person name="Zinkel R."/>
            <person name="Barry K.W."/>
            <person name="Grigoriev I.V."/>
            <person name="Gasch A.P."/>
        </authorList>
    </citation>
    <scope>NUCLEOTIDE SEQUENCE [LARGE SCALE GENOMIC DNA]</scope>
    <source>
        <strain evidence="8">NRRL Y-27907 / 11-Y1</strain>
    </source>
</reference>
<protein>
    <submittedName>
        <fullName evidence="7">Member of Set1p complex, histone methyl transferase</fullName>
    </submittedName>
</protein>
<dbReference type="InParanoid" id="G3AG73"/>
<evidence type="ECO:0000256" key="6">
    <source>
        <dbReference type="PROSITE-ProRule" id="PRU00221"/>
    </source>
</evidence>
<dbReference type="RefSeq" id="XP_007372624.1">
    <property type="nucleotide sequence ID" value="XM_007372562.1"/>
</dbReference>
<dbReference type="eggNOG" id="KOG1446">
    <property type="taxonomic scope" value="Eukaryota"/>
</dbReference>
<dbReference type="Proteomes" id="UP000000709">
    <property type="component" value="Unassembled WGS sequence"/>
</dbReference>
<keyword evidence="7" id="KW-0808">Transferase</keyword>
<dbReference type="OMA" id="KICVLNG"/>
<dbReference type="SUPFAM" id="SSF50978">
    <property type="entry name" value="WD40 repeat-like"/>
    <property type="match status" value="1"/>
</dbReference>
<evidence type="ECO:0000313" key="8">
    <source>
        <dbReference type="Proteomes" id="UP000000709"/>
    </source>
</evidence>
<dbReference type="InterPro" id="IPR015943">
    <property type="entry name" value="WD40/YVTN_repeat-like_dom_sf"/>
</dbReference>
<dbReference type="AlphaFoldDB" id="G3AG73"/>
<organism evidence="8">
    <name type="scientific">Spathaspora passalidarum (strain NRRL Y-27907 / 11-Y1)</name>
    <dbReference type="NCBI Taxonomy" id="619300"/>
    <lineage>
        <taxon>Eukaryota</taxon>
        <taxon>Fungi</taxon>
        <taxon>Dikarya</taxon>
        <taxon>Ascomycota</taxon>
        <taxon>Saccharomycotina</taxon>
        <taxon>Pichiomycetes</taxon>
        <taxon>Debaryomycetaceae</taxon>
        <taxon>Spathaspora</taxon>
    </lineage>
</organism>